<proteinExistence type="inferred from homology"/>
<evidence type="ECO:0000256" key="2">
    <source>
        <dbReference type="ARBA" id="ARBA00022729"/>
    </source>
</evidence>
<dbReference type="OrthoDB" id="9807519at2"/>
<dbReference type="InterPro" id="IPR041233">
    <property type="entry name" value="Melibiase_C"/>
</dbReference>
<dbReference type="GO" id="GO:0016020">
    <property type="term" value="C:membrane"/>
    <property type="evidence" value="ECO:0007669"/>
    <property type="project" value="InterPro"/>
</dbReference>
<reference evidence="7 8" key="1">
    <citation type="journal article" date="2018" name="Syst. Appl. Microbiol.">
        <title>Ereboglobus luteus gen. nov. sp. nov. from cockroach guts, and new insights into the oxygen relationship of the genera Opitutus and Didymococcus (Verrucomicrobia: Opitutaceae).</title>
        <authorList>
            <person name="Tegtmeier D."/>
            <person name="Belitz A."/>
            <person name="Radek R."/>
            <person name="Heimerl T."/>
            <person name="Brune A."/>
        </authorList>
    </citation>
    <scope>NUCLEOTIDE SEQUENCE [LARGE SCALE GENOMIC DNA]</scope>
    <source>
        <strain evidence="7 8">Ho45</strain>
    </source>
</reference>
<comment type="similarity">
    <text evidence="1 5">Belongs to the glycosyl hydrolase 27 family.</text>
</comment>
<dbReference type="GO" id="GO:0005509">
    <property type="term" value="F:calcium ion binding"/>
    <property type="evidence" value="ECO:0007669"/>
    <property type="project" value="InterPro"/>
</dbReference>
<dbReference type="PANTHER" id="PTHR11452">
    <property type="entry name" value="ALPHA-GALACTOSIDASE/ALPHA-N-ACETYLGALACTOSAMINIDASE"/>
    <property type="match status" value="1"/>
</dbReference>
<dbReference type="PRINTS" id="PR00740">
    <property type="entry name" value="GLHYDRLASE27"/>
</dbReference>
<dbReference type="Gene3D" id="2.60.40.1180">
    <property type="entry name" value="Golgi alpha-mannosidase II"/>
    <property type="match status" value="1"/>
</dbReference>
<dbReference type="Pfam" id="PF05345">
    <property type="entry name" value="He_PIG"/>
    <property type="match status" value="1"/>
</dbReference>
<dbReference type="SUPFAM" id="SSF51011">
    <property type="entry name" value="Glycosyl hydrolase domain"/>
    <property type="match status" value="1"/>
</dbReference>
<dbReference type="InterPro" id="IPR002241">
    <property type="entry name" value="Glyco_hydro_27"/>
</dbReference>
<dbReference type="EC" id="3.2.1.22" evidence="5"/>
<evidence type="ECO:0000259" key="6">
    <source>
        <dbReference type="Pfam" id="PF17801"/>
    </source>
</evidence>
<evidence type="ECO:0000256" key="4">
    <source>
        <dbReference type="ARBA" id="ARBA00023295"/>
    </source>
</evidence>
<dbReference type="GO" id="GO:0004557">
    <property type="term" value="F:alpha-galactosidase activity"/>
    <property type="evidence" value="ECO:0007669"/>
    <property type="project" value="UniProtKB-EC"/>
</dbReference>
<dbReference type="Gene3D" id="2.60.40.10">
    <property type="entry name" value="Immunoglobulins"/>
    <property type="match status" value="1"/>
</dbReference>
<organism evidence="7 8">
    <name type="scientific">Ereboglobus luteus</name>
    <dbReference type="NCBI Taxonomy" id="1796921"/>
    <lineage>
        <taxon>Bacteria</taxon>
        <taxon>Pseudomonadati</taxon>
        <taxon>Verrucomicrobiota</taxon>
        <taxon>Opitutia</taxon>
        <taxon>Opitutales</taxon>
        <taxon>Opitutaceae</taxon>
        <taxon>Ereboglobus</taxon>
    </lineage>
</organism>
<keyword evidence="2" id="KW-0732">Signal</keyword>
<keyword evidence="3 5" id="KW-0378">Hydrolase</keyword>
<keyword evidence="4 5" id="KW-0326">Glycosidase</keyword>
<dbReference type="KEGG" id="elut:CKA38_07390"/>
<dbReference type="InterPro" id="IPR013783">
    <property type="entry name" value="Ig-like_fold"/>
</dbReference>
<evidence type="ECO:0000313" key="7">
    <source>
        <dbReference type="EMBL" id="AWI10585.1"/>
    </source>
</evidence>
<keyword evidence="8" id="KW-1185">Reference proteome</keyword>
<dbReference type="GO" id="GO:0005975">
    <property type="term" value="P:carbohydrate metabolic process"/>
    <property type="evidence" value="ECO:0007669"/>
    <property type="project" value="InterPro"/>
</dbReference>
<dbReference type="SUPFAM" id="SSF49313">
    <property type="entry name" value="Cadherin-like"/>
    <property type="match status" value="1"/>
</dbReference>
<dbReference type="InterPro" id="IPR015919">
    <property type="entry name" value="Cadherin-like_sf"/>
</dbReference>
<dbReference type="SUPFAM" id="SSF51445">
    <property type="entry name" value="(Trans)glycosidases"/>
    <property type="match status" value="1"/>
</dbReference>
<evidence type="ECO:0000256" key="5">
    <source>
        <dbReference type="RuleBase" id="RU361168"/>
    </source>
</evidence>
<keyword evidence="5" id="KW-1015">Disulfide bond</keyword>
<dbReference type="InterPro" id="IPR013785">
    <property type="entry name" value="Aldolase_TIM"/>
</dbReference>
<protein>
    <recommendedName>
        <fullName evidence="5">Alpha-galactosidase</fullName>
        <ecNumber evidence="5">3.2.1.22</ecNumber>
    </recommendedName>
    <alternativeName>
        <fullName evidence="5">Melibiase</fullName>
    </alternativeName>
</protein>
<sequence length="504" mass="55533">MEALRASILTPPPPATPRINGPRVFGARPGSVFLYTIPATGDRPMTFSADNLPAGLSLDSASGRITGRVAAAGEYKVTLRAANSLGKAARDFKIVIGDKLALTPPLGWSSWNAYGNDVSQEKILAVARAFASTGLVNHGWSYINIDDCWQGVRGGKHNAIQPNKKFPDMKKLADEIHALGLKFGIYSGPWVGTYAGYIGSYADNADGTHDWIKQKQHDEHYRFDIGNPVRDRRQHYKHGKYSFVKNDVAQWVEWGVDYLKYDWAPNDIAHTKEMLDALRATDRDIVYSISNSAPYGDAPKWAELTDVYRTTGDIRDTWKSVSALGFTQSKWAAFSGPGHWADPDMLVIGHVGGWTGGTLHYTKLTADEQYSHISLWALLSSPLLLGCDMAQIDEFTLSLLTNDEVLDINQDPLGLLAMPVLEKGDTVVYAKHLEDGSMAVGLFNKGAEKSEIEFTLKSLGLRGTQTIRDVWRQKDIATTKDKFSATVNPHGVLLLRISPGNNRK</sequence>
<feature type="domain" description="Alpha galactosidase C-terminal" evidence="6">
    <location>
        <begin position="424"/>
        <end position="497"/>
    </location>
</feature>
<dbReference type="InterPro" id="IPR013780">
    <property type="entry name" value="Glyco_hydro_b"/>
</dbReference>
<dbReference type="PANTHER" id="PTHR11452:SF75">
    <property type="entry name" value="ALPHA-GALACTOSIDASE MEL1"/>
    <property type="match status" value="1"/>
</dbReference>
<dbReference type="InterPro" id="IPR017853">
    <property type="entry name" value="GH"/>
</dbReference>
<accession>A0A2U8E779</accession>
<gene>
    <name evidence="7" type="ORF">CKA38_07390</name>
</gene>
<dbReference type="Pfam" id="PF17801">
    <property type="entry name" value="Melibiase_C"/>
    <property type="match status" value="1"/>
</dbReference>
<evidence type="ECO:0000313" key="8">
    <source>
        <dbReference type="Proteomes" id="UP000244896"/>
    </source>
</evidence>
<name>A0A2U8E779_9BACT</name>
<evidence type="ECO:0000256" key="3">
    <source>
        <dbReference type="ARBA" id="ARBA00022801"/>
    </source>
</evidence>
<evidence type="ECO:0000256" key="1">
    <source>
        <dbReference type="ARBA" id="ARBA00009743"/>
    </source>
</evidence>
<dbReference type="Pfam" id="PF16499">
    <property type="entry name" value="Melibiase_2"/>
    <property type="match status" value="2"/>
</dbReference>
<dbReference type="AlphaFoldDB" id="A0A2U8E779"/>
<comment type="catalytic activity">
    <reaction evidence="5">
        <text>Hydrolysis of terminal, non-reducing alpha-D-galactose residues in alpha-D-galactosides, including galactose oligosaccharides, galactomannans and galactolipids.</text>
        <dbReference type="EC" id="3.2.1.22"/>
    </reaction>
</comment>
<dbReference type="Proteomes" id="UP000244896">
    <property type="component" value="Chromosome"/>
</dbReference>
<dbReference type="CDD" id="cd14792">
    <property type="entry name" value="GH27"/>
    <property type="match status" value="1"/>
</dbReference>
<dbReference type="Gene3D" id="3.20.20.70">
    <property type="entry name" value="Aldolase class I"/>
    <property type="match status" value="1"/>
</dbReference>
<dbReference type="EMBL" id="CP023004">
    <property type="protein sequence ID" value="AWI10585.1"/>
    <property type="molecule type" value="Genomic_DNA"/>
</dbReference>